<protein>
    <submittedName>
        <fullName evidence="2">Uncharacterized protein TCIL3000_11_11740</fullName>
    </submittedName>
</protein>
<feature type="compositionally biased region" description="Basic and acidic residues" evidence="1">
    <location>
        <begin position="1539"/>
        <end position="1559"/>
    </location>
</feature>
<organism evidence="2">
    <name type="scientific">Trypanosoma congolense (strain IL3000)</name>
    <dbReference type="NCBI Taxonomy" id="1068625"/>
    <lineage>
        <taxon>Eukaryota</taxon>
        <taxon>Discoba</taxon>
        <taxon>Euglenozoa</taxon>
        <taxon>Kinetoplastea</taxon>
        <taxon>Metakinetoplastina</taxon>
        <taxon>Trypanosomatida</taxon>
        <taxon>Trypanosomatidae</taxon>
        <taxon>Trypanosoma</taxon>
        <taxon>Nannomonas</taxon>
    </lineage>
</organism>
<sequence length="1664" mass="184352">MEANDDDLLAELLAAEIMRDSKFSTEANAQHGNGGDELPNKKESWASASHQLQPPAVVPRSSETKATSSSGSVGTDDEMLLETLLELKSTSTLTARDVERMPWDQQPPSPVAISATQIPVGSSHPMGAAAGVRLQAKTHMANLETSNVDITSSIPGVWEKDEEKKKADGKKPSIIRSNNDHSEVENDAQILSAVMDAIDDCQSSVSGDLLSDVDDVIERAEHVAASSTRMGGKGGRGKSTRIVRVHEHMDMREELQRLKQSVGWPTCVCTCLCHADSTSGSVAKLCSSPLKRKAAVCVGTTFGFVLFFDTKRRFIDKYNPSRSIFSGSSKKKGAVSMISMAYDASVIMAGYETGVLVLFDSASLSPLRTITGEYDTPIVRLRHCQLDPLRVLVLGNCGGVKLISFSRLMIKLVYRTINVTQHFCGAPFSDVDLAFIKGEKIHLAAAVSNEALLVFAVDCGMQNVAHPLYQRALKTEGSSQHLQLQFVSIPSENKLYLCIAHNTSVQVFIVAEDGMVVELKRLTNIRLETPLRAITSIDSFCLLLDQENVCHLFDVSTNVVVESQQIHEFEPSYFSNTECSPRYSGTITCSGRTAFLVGHSSTFSCTLLSWRERLDDLVSKNRFYDALELMKDFSLDVALAASGLGDNKAERHMSIHSYLVTFGTTFIAHVLKTSRSPLASVDNIARLIKYCADLDAMHVFFGPMMEHLCSEEGGDTLTFYALERCVVAGMVTSVPEVYIERLFTVLDSGVLDADIEPPRSPAPGGKGATIDVTRAERALMKLENGHESLLPLAEKFNLVLLKVSTLCQWQHEYADALQYALGEWRRGNRGATARREIAVDLFEATMRGYNILGNVEIPEQWRCRAKEQIWSHLLTTPDDFGALLRVNAGRVVRVALPVLQESGQYSPWGNEAQRNLCASRLLLHLVGVDFESNNQPRPWELEQCEWPPYTVVQELFTGIIQLVLSGVITFSPMQSFFDFACSHLIYQFRRARDEAQRRSAQSDVISLITSPNMEMLNFAFVEASLRQQHMGRALAALHCSRMEYVEAIDCYLRKEYNRVDSALSKDVFHFIRAICRTRGAEWSEARSKSLCTAVMHHIARLVEVDPASLAQFVFEYFPDNHDVVMNTLRKSGKTFLRYIDGLVARAEPKNLRDVKLQNTYIGLLCSHDPNRVYQYLRAHEKVLMYDYNTVLCAAKQYKVTDATVYLLEKGRRIGEAMDVLVEAIADKLQELVQRTVSEVILPCDATASTETSHVRANVEGAQCGGSRLAYAKRHVPLSCTRNEKEAAISESWEETLCTVVGQVVDFCSKYYATEDAQSYRAWFALFGCFTLPDDLPCSFYGVRGAAESSGSVAQHSTGKIGSFTSNDPTPSPNLTPDAKKKVIECLTPLYTKYASHVILRMIGVLSLPNVIRRLAEVDTNDKFVPFHTIIRSILDALRFEHDVNTSCALFLNEHVIKLSTEHHERLHTGVMPLSIVCYMCGEVLATTCGVGAGISVRIYGCGHAYHETCAMGAADEYQYEDQCIQCCKEGSGDTPPSKGDGKKTDAETREGEDGSVKEDNGDEGDESVEKDCLRVMVRRLEHTRSKMDGPRECRERLRRFLCQDRSSAKVATEASCEAPTHKSAEILAMEAEPALQPPLRSPTDSDDGTAMKLTDDEVLELFGT</sequence>
<evidence type="ECO:0000313" key="2">
    <source>
        <dbReference type="EMBL" id="CCC95682.1"/>
    </source>
</evidence>
<name>G0V210_TRYCI</name>
<dbReference type="VEuPathDB" id="TriTrypDB:TcIL3000.11.11740"/>
<dbReference type="GO" id="GO:0005770">
    <property type="term" value="C:late endosome"/>
    <property type="evidence" value="ECO:0007669"/>
    <property type="project" value="TreeGrafter"/>
</dbReference>
<proteinExistence type="predicted"/>
<dbReference type="InterPro" id="IPR036322">
    <property type="entry name" value="WD40_repeat_dom_sf"/>
</dbReference>
<feature type="region of interest" description="Disordered" evidence="1">
    <location>
        <begin position="1631"/>
        <end position="1664"/>
    </location>
</feature>
<dbReference type="GO" id="GO:0030897">
    <property type="term" value="C:HOPS complex"/>
    <property type="evidence" value="ECO:0007669"/>
    <property type="project" value="TreeGrafter"/>
</dbReference>
<reference evidence="2" key="1">
    <citation type="journal article" date="2012" name="Proc. Natl. Acad. Sci. U.S.A.">
        <title>Antigenic diversity is generated by distinct evolutionary mechanisms in African trypanosome species.</title>
        <authorList>
            <person name="Jackson A.P."/>
            <person name="Berry A."/>
            <person name="Aslett M."/>
            <person name="Allison H.C."/>
            <person name="Burton P."/>
            <person name="Vavrova-Anderson J."/>
            <person name="Brown R."/>
            <person name="Browne H."/>
            <person name="Corton N."/>
            <person name="Hauser H."/>
            <person name="Gamble J."/>
            <person name="Gilderthorp R."/>
            <person name="Marcello L."/>
            <person name="McQuillan J."/>
            <person name="Otto T.D."/>
            <person name="Quail M.A."/>
            <person name="Sanders M.J."/>
            <person name="van Tonder A."/>
            <person name="Ginger M.L."/>
            <person name="Field M.C."/>
            <person name="Barry J.D."/>
            <person name="Hertz-Fowler C."/>
            <person name="Berriman M."/>
        </authorList>
    </citation>
    <scope>NUCLEOTIDE SEQUENCE</scope>
    <source>
        <strain evidence="2">IL3000</strain>
    </source>
</reference>
<accession>G0V210</accession>
<dbReference type="GO" id="GO:0006623">
    <property type="term" value="P:protein targeting to vacuole"/>
    <property type="evidence" value="ECO:0007669"/>
    <property type="project" value="InterPro"/>
</dbReference>
<dbReference type="Pfam" id="PF23410">
    <property type="entry name" value="Beta-prop_VPS8"/>
    <property type="match status" value="1"/>
</dbReference>
<gene>
    <name evidence="2" type="ORF">TCIL3000_11_11740</name>
</gene>
<dbReference type="PANTHER" id="PTHR12616">
    <property type="entry name" value="VACUOLAR PROTEIN SORTING VPS41"/>
    <property type="match status" value="1"/>
</dbReference>
<feature type="region of interest" description="Disordered" evidence="1">
    <location>
        <begin position="1531"/>
        <end position="1568"/>
    </location>
</feature>
<feature type="region of interest" description="Disordered" evidence="1">
    <location>
        <begin position="24"/>
        <end position="77"/>
    </location>
</feature>
<dbReference type="PANTHER" id="PTHR12616:SF8">
    <property type="entry name" value="VACUOLAR PROTEIN SORTING-ASSOCIATED PROTEIN 8 HOMOLOG"/>
    <property type="match status" value="1"/>
</dbReference>
<evidence type="ECO:0000256" key="1">
    <source>
        <dbReference type="SAM" id="MobiDB-lite"/>
    </source>
</evidence>
<dbReference type="GO" id="GO:0034058">
    <property type="term" value="P:endosomal vesicle fusion"/>
    <property type="evidence" value="ECO:0007669"/>
    <property type="project" value="TreeGrafter"/>
</dbReference>
<dbReference type="EMBL" id="HE575324">
    <property type="protein sequence ID" value="CCC95682.1"/>
    <property type="molecule type" value="Genomic_DNA"/>
</dbReference>
<dbReference type="SUPFAM" id="SSF50978">
    <property type="entry name" value="WD40 repeat-like"/>
    <property type="match status" value="1"/>
</dbReference>
<dbReference type="InterPro" id="IPR045111">
    <property type="entry name" value="Vps41/Vps8"/>
</dbReference>